<accession>A0A150TDN8</accession>
<dbReference type="EMBL" id="JEME01003023">
    <property type="protein sequence ID" value="KYG02608.1"/>
    <property type="molecule type" value="Genomic_DNA"/>
</dbReference>
<comment type="caution">
    <text evidence="1">The sequence shown here is derived from an EMBL/GenBank/DDBJ whole genome shotgun (WGS) entry which is preliminary data.</text>
</comment>
<dbReference type="Proteomes" id="UP000075502">
    <property type="component" value="Unassembled WGS sequence"/>
</dbReference>
<organism evidence="1 2">
    <name type="scientific">Sorangium cellulosum</name>
    <name type="common">Polyangium cellulosum</name>
    <dbReference type="NCBI Taxonomy" id="56"/>
    <lineage>
        <taxon>Bacteria</taxon>
        <taxon>Pseudomonadati</taxon>
        <taxon>Myxococcota</taxon>
        <taxon>Polyangia</taxon>
        <taxon>Polyangiales</taxon>
        <taxon>Polyangiaceae</taxon>
        <taxon>Sorangium</taxon>
    </lineage>
</organism>
<reference evidence="1 2" key="1">
    <citation type="submission" date="2014-02" db="EMBL/GenBank/DDBJ databases">
        <title>The small core and large imbalanced accessory genome model reveals a collaborative survival strategy of Sorangium cellulosum strains in nature.</title>
        <authorList>
            <person name="Han K."/>
            <person name="Peng R."/>
            <person name="Blom J."/>
            <person name="Li Y.-Z."/>
        </authorList>
    </citation>
    <scope>NUCLEOTIDE SEQUENCE [LARGE SCALE GENOMIC DNA]</scope>
    <source>
        <strain evidence="1 2">So0007-03</strain>
    </source>
</reference>
<name>A0A150TDN8_SORCE</name>
<evidence type="ECO:0000313" key="1">
    <source>
        <dbReference type="EMBL" id="KYG02608.1"/>
    </source>
</evidence>
<proteinExistence type="predicted"/>
<sequence length="108" mass="11846">MQVKDLHMLAANCRSFRRHFDAYKTILGSSTIDCEIVLDIHSVAQGQSALCAAIIRISEGATYQDAMSDPLAIAAADDAYATRNEYGDLGNLNDLVKNPECKARMRPQ</sequence>
<dbReference type="AlphaFoldDB" id="A0A150TDN8"/>
<gene>
    <name evidence="1" type="ORF">BE21_54690</name>
</gene>
<protein>
    <submittedName>
        <fullName evidence="1">Uncharacterized protein</fullName>
    </submittedName>
</protein>
<evidence type="ECO:0000313" key="2">
    <source>
        <dbReference type="Proteomes" id="UP000075502"/>
    </source>
</evidence>